<dbReference type="PANTHER" id="PTHR43649">
    <property type="entry name" value="ARABINOSE-BINDING PROTEIN-RELATED"/>
    <property type="match status" value="1"/>
</dbReference>
<evidence type="ECO:0000256" key="1">
    <source>
        <dbReference type="ARBA" id="ARBA00004196"/>
    </source>
</evidence>
<evidence type="ECO:0000256" key="5">
    <source>
        <dbReference type="ARBA" id="ARBA00049629"/>
    </source>
</evidence>
<name>A0A0R2P972_9ACTN</name>
<dbReference type="GO" id="GO:0030313">
    <property type="term" value="C:cell envelope"/>
    <property type="evidence" value="ECO:0007669"/>
    <property type="project" value="UniProtKB-SubCell"/>
</dbReference>
<protein>
    <recommendedName>
        <fullName evidence="6">Probable sugar-binding periplasmic protein</fullName>
    </recommendedName>
</protein>
<gene>
    <name evidence="7" type="ORF">ABR54_04715</name>
</gene>
<comment type="caution">
    <text evidence="7">The sequence shown here is derived from an EMBL/GenBank/DDBJ whole genome shotgun (WGS) entry which is preliminary data.</text>
</comment>
<reference evidence="7 8" key="1">
    <citation type="submission" date="2015-10" db="EMBL/GenBank/DDBJ databases">
        <title>Metagenome-Assembled Genomes uncover a global brackish microbiome.</title>
        <authorList>
            <person name="Hugerth L.W."/>
            <person name="Larsson J."/>
            <person name="Alneberg J."/>
            <person name="Lindh M.V."/>
            <person name="Legrand C."/>
            <person name="Pinhassi J."/>
            <person name="Andersson A.F."/>
        </authorList>
    </citation>
    <scope>NUCLEOTIDE SEQUENCE [LARGE SCALE GENOMIC DNA]</scope>
    <source>
        <strain evidence="7">BACL15 MAG-120619-bin91</strain>
    </source>
</reference>
<comment type="similarity">
    <text evidence="2">Belongs to the bacterial solute-binding protein 1 family.</text>
</comment>
<dbReference type="PROSITE" id="PS51318">
    <property type="entry name" value="TAT"/>
    <property type="match status" value="1"/>
</dbReference>
<evidence type="ECO:0000313" key="8">
    <source>
        <dbReference type="Proteomes" id="UP000053274"/>
    </source>
</evidence>
<evidence type="ECO:0000256" key="4">
    <source>
        <dbReference type="ARBA" id="ARBA00022729"/>
    </source>
</evidence>
<dbReference type="InterPro" id="IPR050490">
    <property type="entry name" value="Bact_solute-bd_prot1"/>
</dbReference>
<dbReference type="AlphaFoldDB" id="A0A0R2P972"/>
<organism evidence="7 8">
    <name type="scientific">Actinobacteria bacterium BACL15 MAG-120619-bin91</name>
    <dbReference type="NCBI Taxonomy" id="1655562"/>
    <lineage>
        <taxon>Bacteria</taxon>
        <taxon>Bacillati</taxon>
        <taxon>Actinomycetota</taxon>
        <taxon>Actinomycetes</taxon>
        <taxon>Actinomycetes incertae sedis</taxon>
        <taxon>ac1 cluster</taxon>
    </lineage>
</organism>
<comment type="function">
    <text evidence="5">Part of a binding-protein-dependent transport system for a sugar.</text>
</comment>
<dbReference type="InterPro" id="IPR006059">
    <property type="entry name" value="SBP"/>
</dbReference>
<dbReference type="PROSITE" id="PS51257">
    <property type="entry name" value="PROKAR_LIPOPROTEIN"/>
    <property type="match status" value="1"/>
</dbReference>
<keyword evidence="4" id="KW-0732">Signal</keyword>
<evidence type="ECO:0000313" key="7">
    <source>
        <dbReference type="EMBL" id="KRO34533.1"/>
    </source>
</evidence>
<accession>A0A0R2P972</accession>
<proteinExistence type="inferred from homology"/>
<evidence type="ECO:0000256" key="3">
    <source>
        <dbReference type="ARBA" id="ARBA00022448"/>
    </source>
</evidence>
<keyword evidence="3" id="KW-0813">Transport</keyword>
<comment type="subcellular location">
    <subcellularLocation>
        <location evidence="1">Cell envelope</location>
    </subcellularLocation>
</comment>
<dbReference type="Gene3D" id="3.40.190.10">
    <property type="entry name" value="Periplasmic binding protein-like II"/>
    <property type="match status" value="2"/>
</dbReference>
<dbReference type="InterPro" id="IPR006311">
    <property type="entry name" value="TAT_signal"/>
</dbReference>
<dbReference type="EMBL" id="LIAM01000201">
    <property type="protein sequence ID" value="KRO34533.1"/>
    <property type="molecule type" value="Genomic_DNA"/>
</dbReference>
<dbReference type="Pfam" id="PF01547">
    <property type="entry name" value="SBP_bac_1"/>
    <property type="match status" value="1"/>
</dbReference>
<sequence length="438" mass="47588">MSEKNNGISRRSVLKGAAVGGLGIAAGGSLLAGCGSSASGPLAYGARSVDTGPTAQNEALLAAYTAKTGNEVTYNATESNAFQNNLSQYLQGTPDDAFEWMAGYRMQFFAEQGLLADLTGVWDSIGDQYDESYKIASTGLDGKQYFVPRSWYPWGLHFRKSMFKDLGLNADNVTNWDEFLKMLDGMKKKGLVGFAAGDKGGWEAMGTFDILNARINGYQFHVDLLAGREQWTDAKVTEVFTYWSQLIPYMNPNVLDLEWDGAMQLLLQKKAGSMLMGSWFGGNFKQQSEADYLDLSIIPFPEINPENGRDTIDAPIDGYCVAANGTNNEGGADFLKFAGDIEGVNAILGAKDANGASIPMTSANKGQDTSSYDPFQQEQLAVMAEAKYITQFLDRDTRPDFAGPVVGPAIQSWFKNPKDVAKIQDTLQAQWDALPPLA</sequence>
<dbReference type="Proteomes" id="UP000053274">
    <property type="component" value="Unassembled WGS sequence"/>
</dbReference>
<dbReference type="PANTHER" id="PTHR43649:SF28">
    <property type="entry name" value="BINDING PROTEIN COMPONENT OF ABC SUGAR TRANSPORTER-RELATED"/>
    <property type="match status" value="1"/>
</dbReference>
<dbReference type="SUPFAM" id="SSF53850">
    <property type="entry name" value="Periplasmic binding protein-like II"/>
    <property type="match status" value="1"/>
</dbReference>
<evidence type="ECO:0000256" key="2">
    <source>
        <dbReference type="ARBA" id="ARBA00008520"/>
    </source>
</evidence>
<evidence type="ECO:0000256" key="6">
    <source>
        <dbReference type="ARBA" id="ARBA00049753"/>
    </source>
</evidence>